<dbReference type="Proteomes" id="UP001322277">
    <property type="component" value="Chromosome 2"/>
</dbReference>
<gene>
    <name evidence="2" type="ORF">CDEST_03254</name>
</gene>
<feature type="region of interest" description="Disordered" evidence="1">
    <location>
        <begin position="51"/>
        <end position="79"/>
    </location>
</feature>
<organism evidence="2 3">
    <name type="scientific">Colletotrichum destructivum</name>
    <dbReference type="NCBI Taxonomy" id="34406"/>
    <lineage>
        <taxon>Eukaryota</taxon>
        <taxon>Fungi</taxon>
        <taxon>Dikarya</taxon>
        <taxon>Ascomycota</taxon>
        <taxon>Pezizomycotina</taxon>
        <taxon>Sordariomycetes</taxon>
        <taxon>Hypocreomycetidae</taxon>
        <taxon>Glomerellales</taxon>
        <taxon>Glomerellaceae</taxon>
        <taxon>Colletotrichum</taxon>
        <taxon>Colletotrichum destructivum species complex</taxon>
    </lineage>
</organism>
<accession>A0AAX4I5G7</accession>
<dbReference type="EMBL" id="CP137306">
    <property type="protein sequence ID" value="WQF78240.1"/>
    <property type="molecule type" value="Genomic_DNA"/>
</dbReference>
<evidence type="ECO:0000256" key="1">
    <source>
        <dbReference type="SAM" id="MobiDB-lite"/>
    </source>
</evidence>
<feature type="compositionally biased region" description="Basic residues" evidence="1">
    <location>
        <begin position="1"/>
        <end position="13"/>
    </location>
</feature>
<keyword evidence="3" id="KW-1185">Reference proteome</keyword>
<feature type="region of interest" description="Disordered" evidence="1">
    <location>
        <begin position="1"/>
        <end position="34"/>
    </location>
</feature>
<dbReference type="KEGG" id="cdet:87939757"/>
<dbReference type="GeneID" id="87939757"/>
<evidence type="ECO:0000313" key="3">
    <source>
        <dbReference type="Proteomes" id="UP001322277"/>
    </source>
</evidence>
<evidence type="ECO:0000313" key="2">
    <source>
        <dbReference type="EMBL" id="WQF78240.1"/>
    </source>
</evidence>
<dbReference type="AlphaFoldDB" id="A0AAX4I5G7"/>
<name>A0AAX4I5G7_9PEZI</name>
<reference evidence="3" key="1">
    <citation type="journal article" date="2023" name="bioRxiv">
        <title>Complete genome of the Medicago anthracnose fungus, Colletotrichum destructivum, reveals a mini-chromosome-like region within a core chromosome.</title>
        <authorList>
            <person name="Lapalu N."/>
            <person name="Simon A."/>
            <person name="Lu A."/>
            <person name="Plaumann P.-L."/>
            <person name="Amselem J."/>
            <person name="Pigne S."/>
            <person name="Auger A."/>
            <person name="Koch C."/>
            <person name="Dallery J.-F."/>
            <person name="O'Connell R.J."/>
        </authorList>
    </citation>
    <scope>NUCLEOTIDE SEQUENCE [LARGE SCALE GENOMIC DNA]</scope>
    <source>
        <strain evidence="3">CBS 520.97</strain>
    </source>
</reference>
<proteinExistence type="predicted"/>
<protein>
    <submittedName>
        <fullName evidence="2">Uncharacterized protein</fullName>
    </submittedName>
</protein>
<dbReference type="RefSeq" id="XP_062775464.1">
    <property type="nucleotide sequence ID" value="XM_062919413.1"/>
</dbReference>
<sequence length="145" mass="16539">MDKEEKKKRRRCRGGGGRHLYPSREGPNQLEHGDRWRKTVKELKAWQEWRASSVLPEGRKGDGRGSGQGAGSQKVAQNLPICVPGRPLIRQNMEDRENARSRRIGLSWRTKQGSTGILLGRHETVVGWIRGMAEQEWRASSWQEG</sequence>